<accession>A0AAD5Y3T4</accession>
<evidence type="ECO:0000313" key="3">
    <source>
        <dbReference type="Proteomes" id="UP001210925"/>
    </source>
</evidence>
<proteinExistence type="predicted"/>
<organism evidence="2 3">
    <name type="scientific">Boothiomyces macroporosus</name>
    <dbReference type="NCBI Taxonomy" id="261099"/>
    <lineage>
        <taxon>Eukaryota</taxon>
        <taxon>Fungi</taxon>
        <taxon>Fungi incertae sedis</taxon>
        <taxon>Chytridiomycota</taxon>
        <taxon>Chytridiomycota incertae sedis</taxon>
        <taxon>Chytridiomycetes</taxon>
        <taxon>Rhizophydiales</taxon>
        <taxon>Terramycetaceae</taxon>
        <taxon>Boothiomyces</taxon>
    </lineage>
</organism>
<dbReference type="EMBL" id="JADGKB010000098">
    <property type="protein sequence ID" value="KAJ3253865.1"/>
    <property type="molecule type" value="Genomic_DNA"/>
</dbReference>
<dbReference type="Proteomes" id="UP001210925">
    <property type="component" value="Unassembled WGS sequence"/>
</dbReference>
<evidence type="ECO:0000256" key="1">
    <source>
        <dbReference type="SAM" id="MobiDB-lite"/>
    </source>
</evidence>
<reference evidence="2" key="1">
    <citation type="submission" date="2020-05" db="EMBL/GenBank/DDBJ databases">
        <title>Phylogenomic resolution of chytrid fungi.</title>
        <authorList>
            <person name="Stajich J.E."/>
            <person name="Amses K."/>
            <person name="Simmons R."/>
            <person name="Seto K."/>
            <person name="Myers J."/>
            <person name="Bonds A."/>
            <person name="Quandt C.A."/>
            <person name="Barry K."/>
            <person name="Liu P."/>
            <person name="Grigoriev I."/>
            <person name="Longcore J.E."/>
            <person name="James T.Y."/>
        </authorList>
    </citation>
    <scope>NUCLEOTIDE SEQUENCE</scope>
    <source>
        <strain evidence="2">PLAUS21</strain>
    </source>
</reference>
<sequence length="197" mass="21403">MTKKKGKKSPYYAGSISNYTPLSHLNLGAINTSPSNSPPTPIAVGGTSPMANDMNRYSYLSQNPQYHPPTDISDKNRASLLLQNHSPSMSITGMQNNFSYSAVLTDPAYNKANGTPDSQFTSLVTLQSPSEPNAARLPEAQLPIIAQVPEVKHSLDIQPPKLSVPESMNTAKRAASVELEDMQPPTITNFESIRKDF</sequence>
<feature type="region of interest" description="Disordered" evidence="1">
    <location>
        <begin position="25"/>
        <end position="55"/>
    </location>
</feature>
<name>A0AAD5Y3T4_9FUNG</name>
<evidence type="ECO:0000313" key="2">
    <source>
        <dbReference type="EMBL" id="KAJ3253865.1"/>
    </source>
</evidence>
<gene>
    <name evidence="2" type="ORF">HK103_007665</name>
</gene>
<keyword evidence="3" id="KW-1185">Reference proteome</keyword>
<dbReference type="AlphaFoldDB" id="A0AAD5Y3T4"/>
<comment type="caution">
    <text evidence="2">The sequence shown here is derived from an EMBL/GenBank/DDBJ whole genome shotgun (WGS) entry which is preliminary data.</text>
</comment>
<protein>
    <submittedName>
        <fullName evidence="2">Uncharacterized protein</fullName>
    </submittedName>
</protein>